<dbReference type="Proteomes" id="UP000319824">
    <property type="component" value="Unassembled WGS sequence"/>
</dbReference>
<dbReference type="RefSeq" id="WP_022718492.1">
    <property type="nucleotide sequence ID" value="NZ_ATTQ01000025.1"/>
</dbReference>
<sequence>MANHFLKPVRYPDDNGDFHSNVRSNWEGGRLTNVCFDLNILARISEIFGNPSSAEMHDLPELRQELALPGLILNPGFAYREMDPQKLLGNWEAFEHFVSSLSPAYRNTPDATWTPELSWSVGQADDAPRSFWALPEAKREYLIGFYIAQLLLRVGRKALGEPQTMLLAYLNDSYRLSGQFLPLEARIAQFVYFDRSRVPAGAWSKFCRDIRENFTKSASTLPRLQSVVLNQVLDTVLLRSAQALHYRTSLESDVWIVTQDRGMANFASTFCYSPDHRSSIGLYSAFMTLSPFPEMDTDPYWRETDAMIDHFADAPRRTFELPYLETRARQIEEQLKHQLGG</sequence>
<dbReference type="AlphaFoldDB" id="A0A559TJP2"/>
<dbReference type="EMBL" id="VISO01000001">
    <property type="protein sequence ID" value="TVZ74830.1"/>
    <property type="molecule type" value="Genomic_DNA"/>
</dbReference>
<organism evidence="1 2">
    <name type="scientific">Rhizobium mongolense USDA 1844</name>
    <dbReference type="NCBI Taxonomy" id="1079460"/>
    <lineage>
        <taxon>Bacteria</taxon>
        <taxon>Pseudomonadati</taxon>
        <taxon>Pseudomonadota</taxon>
        <taxon>Alphaproteobacteria</taxon>
        <taxon>Hyphomicrobiales</taxon>
        <taxon>Rhizobiaceae</taxon>
        <taxon>Rhizobium/Agrobacterium group</taxon>
        <taxon>Rhizobium</taxon>
    </lineage>
</organism>
<gene>
    <name evidence="1" type="ORF">BCL32_0152</name>
</gene>
<protein>
    <submittedName>
        <fullName evidence="1">Uncharacterized protein</fullName>
    </submittedName>
</protein>
<accession>A0A559TJP2</accession>
<evidence type="ECO:0000313" key="2">
    <source>
        <dbReference type="Proteomes" id="UP000319824"/>
    </source>
</evidence>
<evidence type="ECO:0000313" key="1">
    <source>
        <dbReference type="EMBL" id="TVZ74830.1"/>
    </source>
</evidence>
<name>A0A559TJP2_9HYPH</name>
<reference evidence="1 2" key="1">
    <citation type="submission" date="2019-06" db="EMBL/GenBank/DDBJ databases">
        <title>Pac Bio to generate improved reference genome sequences for organisms with transposon mutant libraries (support for FEBA project).</title>
        <authorList>
            <person name="Blow M."/>
        </authorList>
    </citation>
    <scope>NUCLEOTIDE SEQUENCE [LARGE SCALE GENOMIC DNA]</scope>
    <source>
        <strain evidence="1 2">USDA 1844</strain>
    </source>
</reference>
<proteinExistence type="predicted"/>
<comment type="caution">
    <text evidence="1">The sequence shown here is derived from an EMBL/GenBank/DDBJ whole genome shotgun (WGS) entry which is preliminary data.</text>
</comment>